<reference evidence="5" key="1">
    <citation type="submission" date="2016-10" db="EMBL/GenBank/DDBJ databases">
        <authorList>
            <person name="Varghese N."/>
            <person name="Submissions S."/>
        </authorList>
    </citation>
    <scope>NUCLEOTIDE SEQUENCE [LARGE SCALE GENOMIC DNA]</scope>
    <source>
        <strain evidence="5">CGMCC 1.12041</strain>
    </source>
</reference>
<dbReference type="InterPro" id="IPR050595">
    <property type="entry name" value="Bact_response_regulator"/>
</dbReference>
<feature type="domain" description="Response regulatory" evidence="3">
    <location>
        <begin position="5"/>
        <end position="121"/>
    </location>
</feature>
<dbReference type="InterPro" id="IPR001789">
    <property type="entry name" value="Sig_transdc_resp-reg_receiver"/>
</dbReference>
<organism evidence="4 5">
    <name type="scientific">Massilia yuzhufengensis</name>
    <dbReference type="NCBI Taxonomy" id="1164594"/>
    <lineage>
        <taxon>Bacteria</taxon>
        <taxon>Pseudomonadati</taxon>
        <taxon>Pseudomonadota</taxon>
        <taxon>Betaproteobacteria</taxon>
        <taxon>Burkholderiales</taxon>
        <taxon>Oxalobacteraceae</taxon>
        <taxon>Telluria group</taxon>
        <taxon>Massilia</taxon>
    </lineage>
</organism>
<sequence>MAIHKILIVDDSPTERFYLTDILARAGYAVATAVNGEEAIDKIRAERPQLILMDVVMPGANGFQVTRSIARDPALAAIPVIICSSKNQETDRIWGMRQGARDYLVKPVDPGLLLAAIATLDEQAAAAPAAAAA</sequence>
<dbReference type="OrthoDB" id="9801101at2"/>
<accession>A0A1I1U5E0</accession>
<keyword evidence="1 2" id="KW-0597">Phosphoprotein</keyword>
<name>A0A1I1U5E0_9BURK</name>
<feature type="modified residue" description="4-aspartylphosphate" evidence="2">
    <location>
        <position position="54"/>
    </location>
</feature>
<dbReference type="Pfam" id="PF00072">
    <property type="entry name" value="Response_reg"/>
    <property type="match status" value="1"/>
</dbReference>
<dbReference type="AlphaFoldDB" id="A0A1I1U5E0"/>
<dbReference type="InterPro" id="IPR011006">
    <property type="entry name" value="CheY-like_superfamily"/>
</dbReference>
<evidence type="ECO:0000313" key="4">
    <source>
        <dbReference type="EMBL" id="SFD64828.1"/>
    </source>
</evidence>
<evidence type="ECO:0000256" key="2">
    <source>
        <dbReference type="PROSITE-ProRule" id="PRU00169"/>
    </source>
</evidence>
<dbReference type="GO" id="GO:0000160">
    <property type="term" value="P:phosphorelay signal transduction system"/>
    <property type="evidence" value="ECO:0007669"/>
    <property type="project" value="InterPro"/>
</dbReference>
<proteinExistence type="predicted"/>
<evidence type="ECO:0000313" key="5">
    <source>
        <dbReference type="Proteomes" id="UP000198639"/>
    </source>
</evidence>
<dbReference type="RefSeq" id="WP_091876439.1">
    <property type="nucleotide sequence ID" value="NZ_FOLD01000031.1"/>
</dbReference>
<dbReference type="Gene3D" id="3.40.50.2300">
    <property type="match status" value="1"/>
</dbReference>
<dbReference type="PROSITE" id="PS50110">
    <property type="entry name" value="RESPONSE_REGULATORY"/>
    <property type="match status" value="1"/>
</dbReference>
<dbReference type="EMBL" id="FOLD01000031">
    <property type="protein sequence ID" value="SFD64828.1"/>
    <property type="molecule type" value="Genomic_DNA"/>
</dbReference>
<protein>
    <submittedName>
        <fullName evidence="4">Twitching motility two-component system response regulator PilH</fullName>
    </submittedName>
</protein>
<dbReference type="SMART" id="SM00448">
    <property type="entry name" value="REC"/>
    <property type="match status" value="1"/>
</dbReference>
<dbReference type="PANTHER" id="PTHR44591">
    <property type="entry name" value="STRESS RESPONSE REGULATOR PROTEIN 1"/>
    <property type="match status" value="1"/>
</dbReference>
<evidence type="ECO:0000259" key="3">
    <source>
        <dbReference type="PROSITE" id="PS50110"/>
    </source>
</evidence>
<dbReference type="SUPFAM" id="SSF52172">
    <property type="entry name" value="CheY-like"/>
    <property type="match status" value="1"/>
</dbReference>
<dbReference type="STRING" id="1164594.SAMN05216204_13146"/>
<dbReference type="Proteomes" id="UP000198639">
    <property type="component" value="Unassembled WGS sequence"/>
</dbReference>
<gene>
    <name evidence="4" type="ORF">SAMN05216204_13146</name>
</gene>
<keyword evidence="5" id="KW-1185">Reference proteome</keyword>
<evidence type="ECO:0000256" key="1">
    <source>
        <dbReference type="ARBA" id="ARBA00022553"/>
    </source>
</evidence>
<dbReference type="PANTHER" id="PTHR44591:SF20">
    <property type="entry name" value="PROTEIN PILH"/>
    <property type="match status" value="1"/>
</dbReference>